<keyword evidence="1" id="KW-0812">Transmembrane</keyword>
<dbReference type="EMBL" id="JAGSND010000005">
    <property type="protein sequence ID" value="MBR0598171.1"/>
    <property type="molecule type" value="Genomic_DNA"/>
</dbReference>
<evidence type="ECO:0000313" key="3">
    <source>
        <dbReference type="Proteomes" id="UP000675664"/>
    </source>
</evidence>
<evidence type="ECO:0008006" key="4">
    <source>
        <dbReference type="Google" id="ProtNLM"/>
    </source>
</evidence>
<keyword evidence="3" id="KW-1185">Reference proteome</keyword>
<organism evidence="2 3">
    <name type="scientific">Sinanaerobacter chloroacetimidivorans</name>
    <dbReference type="NCBI Taxonomy" id="2818044"/>
    <lineage>
        <taxon>Bacteria</taxon>
        <taxon>Bacillati</taxon>
        <taxon>Bacillota</taxon>
        <taxon>Clostridia</taxon>
        <taxon>Peptostreptococcales</taxon>
        <taxon>Anaerovoracaceae</taxon>
        <taxon>Sinanaerobacter</taxon>
    </lineage>
</organism>
<sequence length="79" mass="9158">MSKRKMTGKTKLIWVLLLIGFLAMEFPGVLFFHKMADPFLLGLPFIYGYILCWWAYMCIVLFYAYKTGWGHPEGEGGDK</sequence>
<dbReference type="Proteomes" id="UP000675664">
    <property type="component" value="Unassembled WGS sequence"/>
</dbReference>
<evidence type="ECO:0000256" key="1">
    <source>
        <dbReference type="SAM" id="Phobius"/>
    </source>
</evidence>
<gene>
    <name evidence="2" type="ORF">KCX82_09825</name>
</gene>
<reference evidence="2" key="1">
    <citation type="submission" date="2021-04" db="EMBL/GenBank/DDBJ databases">
        <title>Sinoanaerobacter chloroacetimidivorans sp. nov., an obligate anaerobic bacterium isolated from anaerobic sludge.</title>
        <authorList>
            <person name="Bao Y."/>
        </authorList>
    </citation>
    <scope>NUCLEOTIDE SEQUENCE</scope>
    <source>
        <strain evidence="2">BAD-6</strain>
    </source>
</reference>
<accession>A0A8J7W307</accession>
<proteinExistence type="predicted"/>
<feature type="transmembrane region" description="Helical" evidence="1">
    <location>
        <begin position="45"/>
        <end position="65"/>
    </location>
</feature>
<keyword evidence="1" id="KW-0472">Membrane</keyword>
<dbReference type="AlphaFoldDB" id="A0A8J7W307"/>
<dbReference type="RefSeq" id="WP_227018295.1">
    <property type="nucleotide sequence ID" value="NZ_JAGSND010000005.1"/>
</dbReference>
<evidence type="ECO:0000313" key="2">
    <source>
        <dbReference type="EMBL" id="MBR0598171.1"/>
    </source>
</evidence>
<keyword evidence="1" id="KW-1133">Transmembrane helix</keyword>
<protein>
    <recommendedName>
        <fullName evidence="4">DUF3311 domain-containing protein</fullName>
    </recommendedName>
</protein>
<comment type="caution">
    <text evidence="2">The sequence shown here is derived from an EMBL/GenBank/DDBJ whole genome shotgun (WGS) entry which is preliminary data.</text>
</comment>
<name>A0A8J7W307_9FIRM</name>
<feature type="transmembrane region" description="Helical" evidence="1">
    <location>
        <begin position="12"/>
        <end position="33"/>
    </location>
</feature>
<reference evidence="2" key="2">
    <citation type="submission" date="2021-04" db="EMBL/GenBank/DDBJ databases">
        <authorList>
            <person name="Liu J."/>
        </authorList>
    </citation>
    <scope>NUCLEOTIDE SEQUENCE</scope>
    <source>
        <strain evidence="2">BAD-6</strain>
    </source>
</reference>